<sequence>MSLQPDYASITRADPNPFKRYLQRKRFEEAIALLKGRHPALSIDYGAGDGELARQLRQACPDGEVICFEPSAQLRAQAVAHVGALSGVTVVAGIEGIADASADAIFCLEVFEHLPPEEMEAALAQMHRLLKPDGVLIIGVPVETGPVAWVKGWFRGRRRVDFDTDRYRIAQAARGDIRFERLRVDFEGGWGYYPHHLGFDYRDLLARVKAHFVIETRRSSPLALLPPEWNSELNLLLRKR</sequence>
<feature type="domain" description="Methyltransferase type 11" evidence="1">
    <location>
        <begin position="44"/>
        <end position="138"/>
    </location>
</feature>
<accession>A0A3G9G122</accession>
<dbReference type="CDD" id="cd02440">
    <property type="entry name" value="AdoMet_MTases"/>
    <property type="match status" value="1"/>
</dbReference>
<proteinExistence type="predicted"/>
<protein>
    <recommendedName>
        <fullName evidence="1">Methyltransferase type 11 domain-containing protein</fullName>
    </recommendedName>
</protein>
<reference evidence="3" key="2">
    <citation type="journal article" date="2017" name="Plant Physiol. Biochem.">
        <title>Differential oxidative and antioxidative response of duckweed Lemna minor toward plant growth promoting/inhibiting bacteria.</title>
        <authorList>
            <person name="Ishizawa H."/>
            <person name="Kuroda M."/>
            <person name="Morikawa M."/>
            <person name="Ike M."/>
        </authorList>
    </citation>
    <scope>NUCLEOTIDE SEQUENCE [LARGE SCALE GENOMIC DNA]</scope>
    <source>
        <strain evidence="3">M6</strain>
    </source>
</reference>
<name>A0A3G9G122_9CAUL</name>
<gene>
    <name evidence="2" type="ORF">EM6_0123</name>
</gene>
<dbReference type="InterPro" id="IPR013216">
    <property type="entry name" value="Methyltransf_11"/>
</dbReference>
<reference evidence="3" key="1">
    <citation type="journal article" date="2017" name="Biotechnol. Biofuels">
        <title>Evaluation of environmental bacterial communities as a factor affecting the growth of duckweed Lemna minor.</title>
        <authorList>
            <person name="Ishizawa H."/>
            <person name="Kuroda M."/>
            <person name="Morikawa M."/>
            <person name="Ike M."/>
        </authorList>
    </citation>
    <scope>NUCLEOTIDE SEQUENCE [LARGE SCALE GENOMIC DNA]</scope>
    <source>
        <strain evidence="3">M6</strain>
    </source>
</reference>
<dbReference type="OrthoDB" id="7171187at2"/>
<dbReference type="Proteomes" id="UP000278756">
    <property type="component" value="Chromosome 1"/>
</dbReference>
<dbReference type="InterPro" id="IPR029063">
    <property type="entry name" value="SAM-dependent_MTases_sf"/>
</dbReference>
<evidence type="ECO:0000313" key="3">
    <source>
        <dbReference type="Proteomes" id="UP000278756"/>
    </source>
</evidence>
<dbReference type="PANTHER" id="PTHR43861">
    <property type="entry name" value="TRANS-ACONITATE 2-METHYLTRANSFERASE-RELATED"/>
    <property type="match status" value="1"/>
</dbReference>
<dbReference type="EMBL" id="AP018827">
    <property type="protein sequence ID" value="BBF79555.1"/>
    <property type="molecule type" value="Genomic_DNA"/>
</dbReference>
<dbReference type="GO" id="GO:0008757">
    <property type="term" value="F:S-adenosylmethionine-dependent methyltransferase activity"/>
    <property type="evidence" value="ECO:0007669"/>
    <property type="project" value="InterPro"/>
</dbReference>
<organism evidence="2 3">
    <name type="scientific">Asticcacaulis excentricus</name>
    <dbReference type="NCBI Taxonomy" id="78587"/>
    <lineage>
        <taxon>Bacteria</taxon>
        <taxon>Pseudomonadati</taxon>
        <taxon>Pseudomonadota</taxon>
        <taxon>Alphaproteobacteria</taxon>
        <taxon>Caulobacterales</taxon>
        <taxon>Caulobacteraceae</taxon>
        <taxon>Asticcacaulis</taxon>
    </lineage>
</organism>
<evidence type="ECO:0000313" key="2">
    <source>
        <dbReference type="EMBL" id="BBF79555.1"/>
    </source>
</evidence>
<dbReference type="Pfam" id="PF08241">
    <property type="entry name" value="Methyltransf_11"/>
    <property type="match status" value="1"/>
</dbReference>
<dbReference type="AlphaFoldDB" id="A0A3G9G122"/>
<dbReference type="Gene3D" id="3.40.50.150">
    <property type="entry name" value="Vaccinia Virus protein VP39"/>
    <property type="match status" value="1"/>
</dbReference>
<dbReference type="SUPFAM" id="SSF53335">
    <property type="entry name" value="S-adenosyl-L-methionine-dependent methyltransferases"/>
    <property type="match status" value="1"/>
</dbReference>
<evidence type="ECO:0000259" key="1">
    <source>
        <dbReference type="Pfam" id="PF08241"/>
    </source>
</evidence>
<dbReference type="RefSeq" id="WP_126419554.1">
    <property type="nucleotide sequence ID" value="NZ_AP018827.1"/>
</dbReference>